<dbReference type="PANTHER" id="PTHR33428:SF14">
    <property type="entry name" value="CARBOXYLESTERASE TYPE B DOMAIN-CONTAINING PROTEIN"/>
    <property type="match status" value="1"/>
</dbReference>
<proteinExistence type="predicted"/>
<reference evidence="4 5" key="1">
    <citation type="journal article" date="2016" name="Antonie Van Leeuwenhoek">
        <title>Nocardia donostiensis sp. nov., isolated from human respiratory specimens.</title>
        <authorList>
            <person name="Ercibengoa M."/>
            <person name="Bell M."/>
            <person name="Marimon J.M."/>
            <person name="Humrighouse B."/>
            <person name="Klenk H.P."/>
            <person name="Potter G."/>
            <person name="Perez-Trallero E."/>
        </authorList>
    </citation>
    <scope>NUCLEOTIDE SEQUENCE [LARGE SCALE GENOMIC DNA]</scope>
    <source>
        <strain evidence="4 5">X1655</strain>
    </source>
</reference>
<feature type="domain" description="PET hydrolase/cutinase-like" evidence="3">
    <location>
        <begin position="279"/>
        <end position="384"/>
    </location>
</feature>
<evidence type="ECO:0000256" key="2">
    <source>
        <dbReference type="SAM" id="Phobius"/>
    </source>
</evidence>
<dbReference type="STRING" id="1538463.B0T36_06065"/>
<dbReference type="SUPFAM" id="SSF53474">
    <property type="entry name" value="alpha/beta-Hydrolases"/>
    <property type="match status" value="1"/>
</dbReference>
<accession>A0A1V2TA61</accession>
<evidence type="ECO:0000313" key="4">
    <source>
        <dbReference type="EMBL" id="ONM46389.1"/>
    </source>
</evidence>
<dbReference type="InterPro" id="IPR041127">
    <property type="entry name" value="PET_hydrolase/cutinase-like"/>
</dbReference>
<dbReference type="Proteomes" id="UP000188836">
    <property type="component" value="Unassembled WGS sequence"/>
</dbReference>
<dbReference type="OrthoDB" id="6646510at2"/>
<feature type="region of interest" description="Disordered" evidence="1">
    <location>
        <begin position="187"/>
        <end position="223"/>
    </location>
</feature>
<organism evidence="4 5">
    <name type="scientific">Nocardia donostiensis</name>
    <dbReference type="NCBI Taxonomy" id="1538463"/>
    <lineage>
        <taxon>Bacteria</taxon>
        <taxon>Bacillati</taxon>
        <taxon>Actinomycetota</taxon>
        <taxon>Actinomycetes</taxon>
        <taxon>Mycobacteriales</taxon>
        <taxon>Nocardiaceae</taxon>
        <taxon>Nocardia</taxon>
    </lineage>
</organism>
<dbReference type="InterPro" id="IPR029058">
    <property type="entry name" value="AB_hydrolase_fold"/>
</dbReference>
<dbReference type="PANTHER" id="PTHR33428">
    <property type="entry name" value="CHLOROPHYLLASE-2, CHLOROPLASTIC"/>
    <property type="match status" value="1"/>
</dbReference>
<feature type="transmembrane region" description="Helical" evidence="2">
    <location>
        <begin position="155"/>
        <end position="175"/>
    </location>
</feature>
<dbReference type="Gene3D" id="3.40.50.1820">
    <property type="entry name" value="alpha/beta hydrolase"/>
    <property type="match status" value="1"/>
</dbReference>
<feature type="transmembrane region" description="Helical" evidence="2">
    <location>
        <begin position="120"/>
        <end position="143"/>
    </location>
</feature>
<protein>
    <recommendedName>
        <fullName evidence="3">PET hydrolase/cutinase-like domain-containing protein</fullName>
    </recommendedName>
</protein>
<sequence>MSVNATSESELRRSWRRLFGKPAPRLHQPWTGAALALASTTALATGWATADQTQPGFTQILLRSLCADLMLALVVALLLTGLLQLTVGRFARLPLAFFATLLASVFILGTRGAGASVTGWYLAVAVLVVGSTLLGAGVGWLFATRRDRDRSVTAAAAFAVSGLLVLTVPGAWLAVAGASAPGSFGSRTAVSPDTAAEEAQSLDPTVRGPHSIETLTYGSGTDTRERYGSGVDLRTISVDATAILGGWDEQRSAHWGFGAQDLPINGRAWLPVGGEPAPLIVIVHGNTSSVDASEEGFEYLADHLASNGFVVAAIDENFLNTSVLDRSGGLTGADATRGQLVLEHLRTWRHWAVDPDSPLQGRVDIDRIGLIGHSRGGEAIATATRLNGQQPEHERFQIDALFAIAPTDGLYRPDDEPTSLVDVNYMVLQGAQDSDVIGFGGLNQFTRTSFSGESERFKALVYAEGINHTRFNTRWGTYDVGYGLPKHFIDTGLLLPAAQQQRLAQGYANAFLQASLTGDAAARALLEDYQANAHWLPETNYASRYAAAGAATLDAEFTGFTSDTLVALPLRAGPGDELVRRLTWSDDGTQPTIIVPLPDDLGSGGVTIAVDLVGVTAPVVIEAHLTSPTGIDSPPVDRTEVPAQLNSTYLKAAWLQPVPASQPVPQTLLLRLDGPTVRAAQSRAATSVTLAIQRDTRSGEMFFGGVRTLR</sequence>
<feature type="transmembrane region" description="Helical" evidence="2">
    <location>
        <begin position="95"/>
        <end position="114"/>
    </location>
</feature>
<evidence type="ECO:0000313" key="5">
    <source>
        <dbReference type="Proteomes" id="UP000188836"/>
    </source>
</evidence>
<evidence type="ECO:0000259" key="3">
    <source>
        <dbReference type="Pfam" id="PF12740"/>
    </source>
</evidence>
<keyword evidence="2" id="KW-0472">Membrane</keyword>
<comment type="caution">
    <text evidence="4">The sequence shown here is derived from an EMBL/GenBank/DDBJ whole genome shotgun (WGS) entry which is preliminary data.</text>
</comment>
<dbReference type="EMBL" id="MUMY01000025">
    <property type="protein sequence ID" value="ONM46389.1"/>
    <property type="molecule type" value="Genomic_DNA"/>
</dbReference>
<dbReference type="RefSeq" id="WP_077120912.1">
    <property type="nucleotide sequence ID" value="NZ_LOKT01000003.1"/>
</dbReference>
<dbReference type="AlphaFoldDB" id="A0A1V2TA61"/>
<evidence type="ECO:0000256" key="1">
    <source>
        <dbReference type="SAM" id="MobiDB-lite"/>
    </source>
</evidence>
<keyword evidence="2" id="KW-0812">Transmembrane</keyword>
<keyword evidence="2" id="KW-1133">Transmembrane helix</keyword>
<name>A0A1V2TA61_9NOCA</name>
<gene>
    <name evidence="4" type="ORF">B0T46_23060</name>
</gene>
<dbReference type="Pfam" id="PF12740">
    <property type="entry name" value="PETase"/>
    <property type="match status" value="1"/>
</dbReference>
<feature type="transmembrane region" description="Helical" evidence="2">
    <location>
        <begin position="60"/>
        <end position="83"/>
    </location>
</feature>
<keyword evidence="5" id="KW-1185">Reference proteome</keyword>